<feature type="binding site" evidence="12">
    <location>
        <position position="362"/>
    </location>
    <ligand>
        <name>substrate</name>
    </ligand>
</feature>
<comment type="caution">
    <text evidence="16">The sequence shown here is derived from an EMBL/GenBank/DDBJ whole genome shotgun (WGS) entry which is preliminary data.</text>
</comment>
<dbReference type="CDD" id="cd06828">
    <property type="entry name" value="PLPDE_III_DapDC"/>
    <property type="match status" value="1"/>
</dbReference>
<evidence type="ECO:0000256" key="11">
    <source>
        <dbReference type="ARBA" id="ARBA00074972"/>
    </source>
</evidence>
<name>A0A927C8C7_9BACL</name>
<keyword evidence="2 12" id="KW-0028">Amino-acid biosynthesis</keyword>
<feature type="binding site" evidence="12">
    <location>
        <begin position="290"/>
        <end position="293"/>
    </location>
    <ligand>
        <name>pyridoxal 5'-phosphate</name>
        <dbReference type="ChEBI" id="CHEBI:597326"/>
    </ligand>
</feature>
<dbReference type="EMBL" id="JACXJA010000005">
    <property type="protein sequence ID" value="MBD2861371.1"/>
    <property type="molecule type" value="Genomic_DNA"/>
</dbReference>
<feature type="binding site" evidence="12">
    <location>
        <position position="334"/>
    </location>
    <ligand>
        <name>substrate</name>
    </ligand>
</feature>
<evidence type="ECO:0000259" key="15">
    <source>
        <dbReference type="Pfam" id="PF02784"/>
    </source>
</evidence>
<evidence type="ECO:0000256" key="14">
    <source>
        <dbReference type="RuleBase" id="RU003738"/>
    </source>
</evidence>
<evidence type="ECO:0000256" key="3">
    <source>
        <dbReference type="ARBA" id="ARBA00022793"/>
    </source>
</evidence>
<dbReference type="InterPro" id="IPR022644">
    <property type="entry name" value="De-COase2_N"/>
</dbReference>
<dbReference type="FunFam" id="2.40.37.10:FF:000003">
    <property type="entry name" value="Diaminopimelate decarboxylase"/>
    <property type="match status" value="1"/>
</dbReference>
<keyword evidence="3 12" id="KW-0210">Decarboxylase</keyword>
<comment type="pathway">
    <text evidence="8 12 14">Amino-acid biosynthesis; L-lysine biosynthesis via DAP pathway; L-lysine from DL-2,6-diaminopimelate: step 1/1.</text>
</comment>
<comment type="similarity">
    <text evidence="9 12">Belongs to the Orn/Lys/Arg decarboxylase class-II family. LysA subfamily.</text>
</comment>
<comment type="cofactor">
    <cofactor evidence="1 12 13 14">
        <name>pyridoxal 5'-phosphate</name>
        <dbReference type="ChEBI" id="CHEBI:597326"/>
    </cofactor>
</comment>
<evidence type="ECO:0000313" key="16">
    <source>
        <dbReference type="EMBL" id="MBD2861371.1"/>
    </source>
</evidence>
<protein>
    <recommendedName>
        <fullName evidence="11 12">Diaminopimelate decarboxylase</fullName>
        <shortName evidence="12">DAP decarboxylase</shortName>
        <shortName evidence="12">DAPDC</shortName>
        <ecNumber evidence="10 12">4.1.1.20</ecNumber>
    </recommendedName>
</protein>
<comment type="catalytic activity">
    <reaction evidence="7 12 14">
        <text>meso-2,6-diaminopimelate + H(+) = L-lysine + CO2</text>
        <dbReference type="Rhea" id="RHEA:15101"/>
        <dbReference type="ChEBI" id="CHEBI:15378"/>
        <dbReference type="ChEBI" id="CHEBI:16526"/>
        <dbReference type="ChEBI" id="CHEBI:32551"/>
        <dbReference type="ChEBI" id="CHEBI:57791"/>
        <dbReference type="EC" id="4.1.1.20"/>
    </reaction>
</comment>
<dbReference type="GO" id="GO:0009089">
    <property type="term" value="P:lysine biosynthetic process via diaminopimelate"/>
    <property type="evidence" value="ECO:0007669"/>
    <property type="project" value="UniProtKB-UniRule"/>
</dbReference>
<evidence type="ECO:0000256" key="5">
    <source>
        <dbReference type="ARBA" id="ARBA00023154"/>
    </source>
</evidence>
<gene>
    <name evidence="12 16" type="primary">lysA</name>
    <name evidence="16" type="ORF">IDH45_05120</name>
</gene>
<feature type="binding site" evidence="12">
    <location>
        <position position="330"/>
    </location>
    <ligand>
        <name>substrate</name>
    </ligand>
</feature>
<dbReference type="GO" id="GO:0008836">
    <property type="term" value="F:diaminopimelate decarboxylase activity"/>
    <property type="evidence" value="ECO:0007669"/>
    <property type="project" value="UniProtKB-UniRule"/>
</dbReference>
<keyword evidence="17" id="KW-1185">Reference proteome</keyword>
<comment type="subunit">
    <text evidence="12">Homodimer.</text>
</comment>
<dbReference type="EC" id="4.1.1.20" evidence="10 12"/>
<dbReference type="PRINTS" id="PR01179">
    <property type="entry name" value="ODADCRBXLASE"/>
</dbReference>
<comment type="function">
    <text evidence="12">Specifically catalyzes the decarboxylation of meso-diaminopimelate (meso-DAP) to L-lysine.</text>
</comment>
<dbReference type="PRINTS" id="PR01181">
    <property type="entry name" value="DAPDCRBXLASE"/>
</dbReference>
<feature type="active site" description="Proton donor" evidence="13">
    <location>
        <position position="361"/>
    </location>
</feature>
<evidence type="ECO:0000256" key="4">
    <source>
        <dbReference type="ARBA" id="ARBA00022898"/>
    </source>
</evidence>
<dbReference type="NCBIfam" id="TIGR01048">
    <property type="entry name" value="lysA"/>
    <property type="match status" value="1"/>
</dbReference>
<dbReference type="InterPro" id="IPR009006">
    <property type="entry name" value="Ala_racemase/Decarboxylase_C"/>
</dbReference>
<feature type="binding site" evidence="12">
    <location>
        <position position="248"/>
    </location>
    <ligand>
        <name>pyridoxal 5'-phosphate</name>
        <dbReference type="ChEBI" id="CHEBI:597326"/>
    </ligand>
</feature>
<dbReference type="Gene3D" id="3.20.20.10">
    <property type="entry name" value="Alanine racemase"/>
    <property type="match status" value="1"/>
</dbReference>
<sequence>MYLHGTSQINSDGRLEIGGCDTAELAAKFGTPLYVFDEALIRRRCKEFVEAFRATGMRYQVAYASKAFCVMAMCRIAEEEGMSLDVVSDGELYTALRAGFPPERIHFHGNNKTLEELEMAIDAKIGCVVVDNFTELYMLNETAKEKGVKVKILFRVTPGVEAHTHEFISTGQTDTKFGFDIGNGSAFRAIREAKELEHVEILGVHSHIGSQIFEVDGFRLAADRVAEFAQNVRLELDVTFSVINLGGGFGIRYTEEDSPLPLAKYVQAITDSIKSNFTKHDYPLPEIWIEPGRSIVGDAGTTLYTIGSSKDIPGVRKYVAVDGGMTDNPRPALYDAKYEAFLANRANDPNEETVSIAGKCCETGDMLIRDLELPKTAPGDILAVACTGAYNYSMASNYNRLRRPAVVFVHDGEADLVVRRETFEDVAGKDVIPERMQKQPVAKS</sequence>
<dbReference type="HAMAP" id="MF_02120">
    <property type="entry name" value="LysA"/>
    <property type="match status" value="1"/>
</dbReference>
<dbReference type="InterPro" id="IPR002986">
    <property type="entry name" value="DAP_deCOOHase_LysA"/>
</dbReference>
<accession>A0A927C8C7</accession>
<evidence type="ECO:0000256" key="10">
    <source>
        <dbReference type="ARBA" id="ARBA00066427"/>
    </source>
</evidence>
<keyword evidence="4 12" id="KW-0663">Pyridoxal phosphate</keyword>
<dbReference type="InterPro" id="IPR000183">
    <property type="entry name" value="Orn/DAP/Arg_de-COase"/>
</dbReference>
<evidence type="ECO:0000256" key="1">
    <source>
        <dbReference type="ARBA" id="ARBA00001933"/>
    </source>
</evidence>
<dbReference type="InterPro" id="IPR029066">
    <property type="entry name" value="PLP-binding_barrel"/>
</dbReference>
<dbReference type="FunFam" id="3.20.20.10:FF:000003">
    <property type="entry name" value="Diaminopimelate decarboxylase"/>
    <property type="match status" value="1"/>
</dbReference>
<dbReference type="PANTHER" id="PTHR43727">
    <property type="entry name" value="DIAMINOPIMELATE DECARBOXYLASE"/>
    <property type="match status" value="1"/>
</dbReference>
<dbReference type="Gene3D" id="2.40.37.10">
    <property type="entry name" value="Lyase, Ornithine Decarboxylase, Chain A, domain 1"/>
    <property type="match status" value="1"/>
</dbReference>
<dbReference type="GO" id="GO:0030170">
    <property type="term" value="F:pyridoxal phosphate binding"/>
    <property type="evidence" value="ECO:0007669"/>
    <property type="project" value="UniProtKB-UniRule"/>
</dbReference>
<feature type="domain" description="Orn/DAP/Arg decarboxylase 2 N-terminal" evidence="15">
    <location>
        <begin position="40"/>
        <end position="296"/>
    </location>
</feature>
<dbReference type="Proteomes" id="UP000639396">
    <property type="component" value="Unassembled WGS sequence"/>
</dbReference>
<dbReference type="AlphaFoldDB" id="A0A927C8C7"/>
<organism evidence="16 17">
    <name type="scientific">Paenibacillus oceani</name>
    <dbReference type="NCBI Taxonomy" id="2772510"/>
    <lineage>
        <taxon>Bacteria</taxon>
        <taxon>Bacillati</taxon>
        <taxon>Bacillota</taxon>
        <taxon>Bacilli</taxon>
        <taxon>Bacillales</taxon>
        <taxon>Paenibacillaceae</taxon>
        <taxon>Paenibacillus</taxon>
    </lineage>
</organism>
<feature type="binding site" evidence="12">
    <location>
        <position position="390"/>
    </location>
    <ligand>
        <name>pyridoxal 5'-phosphate</name>
        <dbReference type="ChEBI" id="CHEBI:597326"/>
    </ligand>
</feature>
<evidence type="ECO:0000256" key="6">
    <source>
        <dbReference type="ARBA" id="ARBA00023239"/>
    </source>
</evidence>
<dbReference type="RefSeq" id="WP_190925307.1">
    <property type="nucleotide sequence ID" value="NZ_JACXJA010000005.1"/>
</dbReference>
<feature type="modified residue" description="N6-(pyridoxal phosphate)lysine" evidence="12 13">
    <location>
        <position position="66"/>
    </location>
</feature>
<dbReference type="SUPFAM" id="SSF50621">
    <property type="entry name" value="Alanine racemase C-terminal domain-like"/>
    <property type="match status" value="1"/>
</dbReference>
<evidence type="ECO:0000256" key="9">
    <source>
        <dbReference type="ARBA" id="ARBA00060983"/>
    </source>
</evidence>
<evidence type="ECO:0000313" key="17">
    <source>
        <dbReference type="Proteomes" id="UP000639396"/>
    </source>
</evidence>
<evidence type="ECO:0000256" key="12">
    <source>
        <dbReference type="HAMAP-Rule" id="MF_02120"/>
    </source>
</evidence>
<dbReference type="Pfam" id="PF02784">
    <property type="entry name" value="Orn_Arg_deC_N"/>
    <property type="match status" value="1"/>
</dbReference>
<reference evidence="16" key="1">
    <citation type="submission" date="2020-09" db="EMBL/GenBank/DDBJ databases">
        <title>A novel bacterium of genus Paenibacillus, isolated from South China Sea.</title>
        <authorList>
            <person name="Huang H."/>
            <person name="Mo K."/>
            <person name="Hu Y."/>
        </authorList>
    </citation>
    <scope>NUCLEOTIDE SEQUENCE</scope>
    <source>
        <strain evidence="16">IB182363</strain>
    </source>
</reference>
<feature type="binding site" evidence="12">
    <location>
        <position position="293"/>
    </location>
    <ligand>
        <name>substrate</name>
    </ligand>
</feature>
<dbReference type="SUPFAM" id="SSF51419">
    <property type="entry name" value="PLP-binding barrel"/>
    <property type="match status" value="1"/>
</dbReference>
<keyword evidence="5 12" id="KW-0457">Lysine biosynthesis</keyword>
<feature type="binding site" evidence="12">
    <location>
        <position position="390"/>
    </location>
    <ligand>
        <name>substrate</name>
    </ligand>
</feature>
<keyword evidence="6 12" id="KW-0456">Lyase</keyword>
<proteinExistence type="inferred from homology"/>
<evidence type="ECO:0000256" key="2">
    <source>
        <dbReference type="ARBA" id="ARBA00022605"/>
    </source>
</evidence>
<evidence type="ECO:0000256" key="8">
    <source>
        <dbReference type="ARBA" id="ARBA00060643"/>
    </source>
</evidence>
<evidence type="ECO:0000256" key="7">
    <source>
        <dbReference type="ARBA" id="ARBA00050464"/>
    </source>
</evidence>
<dbReference type="PANTHER" id="PTHR43727:SF2">
    <property type="entry name" value="GROUP IV DECARBOXYLASE"/>
    <property type="match status" value="1"/>
</dbReference>
<evidence type="ECO:0000256" key="13">
    <source>
        <dbReference type="PIRSR" id="PIRSR600183-50"/>
    </source>
</evidence>